<evidence type="ECO:0000313" key="3">
    <source>
        <dbReference type="Proteomes" id="UP000826656"/>
    </source>
</evidence>
<proteinExistence type="predicted"/>
<dbReference type="EMBL" id="JAIVGD010000013">
    <property type="protein sequence ID" value="KAH0761278.1"/>
    <property type="molecule type" value="Genomic_DNA"/>
</dbReference>
<reference evidence="2 3" key="1">
    <citation type="journal article" date="2021" name="bioRxiv">
        <title>Chromosome-scale and haplotype-resolved genome assembly of a tetraploid potato cultivar.</title>
        <authorList>
            <person name="Sun H."/>
            <person name="Jiao W.-B."/>
            <person name="Krause K."/>
            <person name="Campoy J.A."/>
            <person name="Goel M."/>
            <person name="Folz-Donahue K."/>
            <person name="Kukat C."/>
            <person name="Huettel B."/>
            <person name="Schneeberger K."/>
        </authorList>
    </citation>
    <scope>NUCLEOTIDE SEQUENCE [LARGE SCALE GENOMIC DNA]</scope>
    <source>
        <strain evidence="2">SolTubOtavaFocal</strain>
        <tissue evidence="2">Leaves</tissue>
    </source>
</reference>
<sequence>MKYKLFSDYVCRVLLILELELLILETVDVSAKENKSMPVIAGSCSYIALGGFSLNVHSNREGLSYTGKIEIGMNVETSEFLISVSRLKLAW</sequence>
<dbReference type="Proteomes" id="UP000826656">
    <property type="component" value="Unassembled WGS sequence"/>
</dbReference>
<keyword evidence="1" id="KW-0732">Signal</keyword>
<evidence type="ECO:0000313" key="2">
    <source>
        <dbReference type="EMBL" id="KAH0761278.1"/>
    </source>
</evidence>
<feature type="signal peptide" evidence="1">
    <location>
        <begin position="1"/>
        <end position="31"/>
    </location>
</feature>
<protein>
    <submittedName>
        <fullName evidence="2">Uncharacterized protein</fullName>
    </submittedName>
</protein>
<accession>A0ABQ7VBX6</accession>
<gene>
    <name evidence="2" type="ORF">KY290_017351</name>
</gene>
<organism evidence="2 3">
    <name type="scientific">Solanum tuberosum</name>
    <name type="common">Potato</name>
    <dbReference type="NCBI Taxonomy" id="4113"/>
    <lineage>
        <taxon>Eukaryota</taxon>
        <taxon>Viridiplantae</taxon>
        <taxon>Streptophyta</taxon>
        <taxon>Embryophyta</taxon>
        <taxon>Tracheophyta</taxon>
        <taxon>Spermatophyta</taxon>
        <taxon>Magnoliopsida</taxon>
        <taxon>eudicotyledons</taxon>
        <taxon>Gunneridae</taxon>
        <taxon>Pentapetalae</taxon>
        <taxon>asterids</taxon>
        <taxon>lamiids</taxon>
        <taxon>Solanales</taxon>
        <taxon>Solanaceae</taxon>
        <taxon>Solanoideae</taxon>
        <taxon>Solaneae</taxon>
        <taxon>Solanum</taxon>
    </lineage>
</organism>
<name>A0ABQ7VBX6_SOLTU</name>
<feature type="chain" id="PRO_5045595889" evidence="1">
    <location>
        <begin position="32"/>
        <end position="91"/>
    </location>
</feature>
<evidence type="ECO:0000256" key="1">
    <source>
        <dbReference type="SAM" id="SignalP"/>
    </source>
</evidence>
<comment type="caution">
    <text evidence="2">The sequence shown here is derived from an EMBL/GenBank/DDBJ whole genome shotgun (WGS) entry which is preliminary data.</text>
</comment>
<keyword evidence="3" id="KW-1185">Reference proteome</keyword>